<dbReference type="AlphaFoldDB" id="A0A934RSR4"/>
<protein>
    <recommendedName>
        <fullName evidence="4">Lipoprotein</fullName>
    </recommendedName>
</protein>
<keyword evidence="1" id="KW-0732">Signal</keyword>
<dbReference type="RefSeq" id="WP_200353915.1">
    <property type="nucleotide sequence ID" value="NZ_JAENIL010000003.1"/>
</dbReference>
<dbReference type="Proteomes" id="UP000617628">
    <property type="component" value="Unassembled WGS sequence"/>
</dbReference>
<organism evidence="2 3">
    <name type="scientific">Pelagicoccus mobilis</name>
    <dbReference type="NCBI Taxonomy" id="415221"/>
    <lineage>
        <taxon>Bacteria</taxon>
        <taxon>Pseudomonadati</taxon>
        <taxon>Verrucomicrobiota</taxon>
        <taxon>Opitutia</taxon>
        <taxon>Puniceicoccales</taxon>
        <taxon>Pelagicoccaceae</taxon>
        <taxon>Pelagicoccus</taxon>
    </lineage>
</organism>
<evidence type="ECO:0008006" key="4">
    <source>
        <dbReference type="Google" id="ProtNLM"/>
    </source>
</evidence>
<feature type="signal peptide" evidence="1">
    <location>
        <begin position="1"/>
        <end position="21"/>
    </location>
</feature>
<dbReference type="PROSITE" id="PS51257">
    <property type="entry name" value="PROKAR_LIPOPROTEIN"/>
    <property type="match status" value="1"/>
</dbReference>
<evidence type="ECO:0000256" key="1">
    <source>
        <dbReference type="SAM" id="SignalP"/>
    </source>
</evidence>
<sequence length="61" mass="6233">MRYALRLLLAASLATAITGCAVTVPVKVATKTTKAGVKVTKTTVKTAASALPSGESKEDKN</sequence>
<reference evidence="2" key="1">
    <citation type="submission" date="2021-01" db="EMBL/GenBank/DDBJ databases">
        <title>Modified the classification status of verrucomicrobia.</title>
        <authorList>
            <person name="Feng X."/>
        </authorList>
    </citation>
    <scope>NUCLEOTIDE SEQUENCE</scope>
    <source>
        <strain evidence="2">KCTC 13126</strain>
    </source>
</reference>
<name>A0A934RSR4_9BACT</name>
<dbReference type="EMBL" id="JAENIL010000003">
    <property type="protein sequence ID" value="MBK1875696.1"/>
    <property type="molecule type" value="Genomic_DNA"/>
</dbReference>
<evidence type="ECO:0000313" key="2">
    <source>
        <dbReference type="EMBL" id="MBK1875696.1"/>
    </source>
</evidence>
<accession>A0A934RSR4</accession>
<feature type="chain" id="PRO_5037566071" description="Lipoprotein" evidence="1">
    <location>
        <begin position="22"/>
        <end position="61"/>
    </location>
</feature>
<proteinExistence type="predicted"/>
<keyword evidence="3" id="KW-1185">Reference proteome</keyword>
<evidence type="ECO:0000313" key="3">
    <source>
        <dbReference type="Proteomes" id="UP000617628"/>
    </source>
</evidence>
<gene>
    <name evidence="2" type="ORF">JIN87_02390</name>
</gene>
<comment type="caution">
    <text evidence="2">The sequence shown here is derived from an EMBL/GenBank/DDBJ whole genome shotgun (WGS) entry which is preliminary data.</text>
</comment>